<evidence type="ECO:0000313" key="6">
    <source>
        <dbReference type="EMBL" id="KAF2638626.1"/>
    </source>
</evidence>
<feature type="region of interest" description="Disordered" evidence="4">
    <location>
        <begin position="363"/>
        <end position="392"/>
    </location>
</feature>
<dbReference type="SMART" id="SM00360">
    <property type="entry name" value="RRM"/>
    <property type="match status" value="2"/>
</dbReference>
<dbReference type="SUPFAM" id="SSF54928">
    <property type="entry name" value="RNA-binding domain, RBD"/>
    <property type="match status" value="2"/>
</dbReference>
<gene>
    <name evidence="6" type="ORF">P280DRAFT_75868</name>
</gene>
<dbReference type="Pfam" id="PF00076">
    <property type="entry name" value="RRM_1"/>
    <property type="match status" value="2"/>
</dbReference>
<dbReference type="GO" id="GO:0003723">
    <property type="term" value="F:RNA binding"/>
    <property type="evidence" value="ECO:0007669"/>
    <property type="project" value="UniProtKB-UniRule"/>
</dbReference>
<feature type="region of interest" description="Disordered" evidence="4">
    <location>
        <begin position="226"/>
        <end position="249"/>
    </location>
</feature>
<feature type="compositionally biased region" description="Low complexity" evidence="4">
    <location>
        <begin position="233"/>
        <end position="243"/>
    </location>
</feature>
<dbReference type="PANTHER" id="PTHR23236">
    <property type="entry name" value="EUKARYOTIC TRANSLATION INITIATION FACTOR 4B/4H"/>
    <property type="match status" value="1"/>
</dbReference>
<dbReference type="InterPro" id="IPR035979">
    <property type="entry name" value="RBD_domain_sf"/>
</dbReference>
<evidence type="ECO:0000259" key="5">
    <source>
        <dbReference type="PROSITE" id="PS50102"/>
    </source>
</evidence>
<feature type="domain" description="RRM" evidence="5">
    <location>
        <begin position="23"/>
        <end position="99"/>
    </location>
</feature>
<keyword evidence="1" id="KW-0677">Repeat</keyword>
<dbReference type="CDD" id="cd00590">
    <property type="entry name" value="RRM_SF"/>
    <property type="match status" value="1"/>
</dbReference>
<protein>
    <recommendedName>
        <fullName evidence="5">RRM domain-containing protein</fullName>
    </recommendedName>
</protein>
<name>A0A6A6RT02_9PLEO</name>
<feature type="region of interest" description="Disordered" evidence="4">
    <location>
        <begin position="264"/>
        <end position="287"/>
    </location>
</feature>
<dbReference type="PANTHER" id="PTHR23236:SF119">
    <property type="entry name" value="NUCLEAR RNA-BINDING PROTEIN SART-3"/>
    <property type="match status" value="1"/>
</dbReference>
<evidence type="ECO:0000256" key="4">
    <source>
        <dbReference type="SAM" id="MobiDB-lite"/>
    </source>
</evidence>
<proteinExistence type="predicted"/>
<dbReference type="PROSITE" id="PS50102">
    <property type="entry name" value="RRM"/>
    <property type="match status" value="2"/>
</dbReference>
<keyword evidence="2 3" id="KW-0694">RNA-binding</keyword>
<dbReference type="Proteomes" id="UP000799753">
    <property type="component" value="Unassembled WGS sequence"/>
</dbReference>
<reference evidence="6" key="1">
    <citation type="journal article" date="2020" name="Stud. Mycol.">
        <title>101 Dothideomycetes genomes: a test case for predicting lifestyles and emergence of pathogens.</title>
        <authorList>
            <person name="Haridas S."/>
            <person name="Albert R."/>
            <person name="Binder M."/>
            <person name="Bloem J."/>
            <person name="Labutti K."/>
            <person name="Salamov A."/>
            <person name="Andreopoulos B."/>
            <person name="Baker S."/>
            <person name="Barry K."/>
            <person name="Bills G."/>
            <person name="Bluhm B."/>
            <person name="Cannon C."/>
            <person name="Castanera R."/>
            <person name="Culley D."/>
            <person name="Daum C."/>
            <person name="Ezra D."/>
            <person name="Gonzalez J."/>
            <person name="Henrissat B."/>
            <person name="Kuo A."/>
            <person name="Liang C."/>
            <person name="Lipzen A."/>
            <person name="Lutzoni F."/>
            <person name="Magnuson J."/>
            <person name="Mondo S."/>
            <person name="Nolan M."/>
            <person name="Ohm R."/>
            <person name="Pangilinan J."/>
            <person name="Park H.-J."/>
            <person name="Ramirez L."/>
            <person name="Alfaro M."/>
            <person name="Sun H."/>
            <person name="Tritt A."/>
            <person name="Yoshinaga Y."/>
            <person name="Zwiers L.-H."/>
            <person name="Turgeon B."/>
            <person name="Goodwin S."/>
            <person name="Spatafora J."/>
            <person name="Crous P."/>
            <person name="Grigoriev I."/>
        </authorList>
    </citation>
    <scope>NUCLEOTIDE SEQUENCE</scope>
    <source>
        <strain evidence="6">CBS 473.64</strain>
    </source>
</reference>
<organism evidence="6 7">
    <name type="scientific">Massarina eburnea CBS 473.64</name>
    <dbReference type="NCBI Taxonomy" id="1395130"/>
    <lineage>
        <taxon>Eukaryota</taxon>
        <taxon>Fungi</taxon>
        <taxon>Dikarya</taxon>
        <taxon>Ascomycota</taxon>
        <taxon>Pezizomycotina</taxon>
        <taxon>Dothideomycetes</taxon>
        <taxon>Pleosporomycetidae</taxon>
        <taxon>Pleosporales</taxon>
        <taxon>Massarineae</taxon>
        <taxon>Massarinaceae</taxon>
        <taxon>Massarina</taxon>
    </lineage>
</organism>
<feature type="compositionally biased region" description="Polar residues" evidence="4">
    <location>
        <begin position="277"/>
        <end position="286"/>
    </location>
</feature>
<accession>A0A6A6RT02</accession>
<sequence length="463" mass="51896">MPKKAKGKGVKLNIGDLTGPEQRVLRLTNIHYDTSDDDVRSLFKDYAVVDVTRDINTASGKKTVAYVMLETLDEVVRAQKDLEMAEVNGRDVRIMRAKGGFEVTDNGRFKRYDQPPVEPEAEPEFDREFFGSDCISDDSASVSMIEVNNLHQDVKLNDLRVFFSGFNVIDFRRNHNVRTGRRLTLGFVLLGSLQERVEAERTLNGSLLFGKKVSLEPARGIPVWETGFVPPTNNSSDSSSQNSEEVHDRGLRGYQSDRNLSFSADKLANNPPVGPSQDLNAYSGNEQFPVEDPIVPIEDDPLLTARPLRQPMHFKSRPPLTINASAPEYVEDDPLTARPLIFKYGSHLPNHGPSPSLDSYISSNPSGRSGVEEVSRGPAVQPSLGEASWPPLDISRPSSSQPMPTYNIARAHKVLRSWNLAGSESTNMWRNMVTEQKWYYFQAEQKAKYPGARLSDKIRRFQQ</sequence>
<dbReference type="InterPro" id="IPR012677">
    <property type="entry name" value="Nucleotide-bd_a/b_plait_sf"/>
</dbReference>
<feature type="domain" description="RRM" evidence="5">
    <location>
        <begin position="143"/>
        <end position="220"/>
    </location>
</feature>
<dbReference type="EMBL" id="MU006789">
    <property type="protein sequence ID" value="KAF2638626.1"/>
    <property type="molecule type" value="Genomic_DNA"/>
</dbReference>
<evidence type="ECO:0000313" key="7">
    <source>
        <dbReference type="Proteomes" id="UP000799753"/>
    </source>
</evidence>
<dbReference type="OrthoDB" id="5382468at2759"/>
<keyword evidence="7" id="KW-1185">Reference proteome</keyword>
<dbReference type="AlphaFoldDB" id="A0A6A6RT02"/>
<dbReference type="InterPro" id="IPR000504">
    <property type="entry name" value="RRM_dom"/>
</dbReference>
<evidence type="ECO:0000256" key="1">
    <source>
        <dbReference type="ARBA" id="ARBA00022737"/>
    </source>
</evidence>
<evidence type="ECO:0000256" key="2">
    <source>
        <dbReference type="ARBA" id="ARBA00022884"/>
    </source>
</evidence>
<evidence type="ECO:0000256" key="3">
    <source>
        <dbReference type="PROSITE-ProRule" id="PRU00176"/>
    </source>
</evidence>
<dbReference type="Gene3D" id="3.30.70.330">
    <property type="match status" value="2"/>
</dbReference>